<name>A0ACC2VBL2_9TREE</name>
<dbReference type="EMBL" id="JASBWT010000018">
    <property type="protein sequence ID" value="KAJ9096759.1"/>
    <property type="molecule type" value="Genomic_DNA"/>
</dbReference>
<comment type="caution">
    <text evidence="1">The sequence shown here is derived from an EMBL/GenBank/DDBJ whole genome shotgun (WGS) entry which is preliminary data.</text>
</comment>
<dbReference type="Proteomes" id="UP001227268">
    <property type="component" value="Unassembled WGS sequence"/>
</dbReference>
<evidence type="ECO:0000313" key="2">
    <source>
        <dbReference type="Proteomes" id="UP001227268"/>
    </source>
</evidence>
<proteinExistence type="predicted"/>
<evidence type="ECO:0000313" key="1">
    <source>
        <dbReference type="EMBL" id="KAJ9096759.1"/>
    </source>
</evidence>
<reference evidence="1" key="1">
    <citation type="submission" date="2023-04" db="EMBL/GenBank/DDBJ databases">
        <title>Draft Genome sequencing of Naganishia species isolated from polar environments using Oxford Nanopore Technology.</title>
        <authorList>
            <person name="Leo P."/>
            <person name="Venkateswaran K."/>
        </authorList>
    </citation>
    <scope>NUCLEOTIDE SEQUENCE</scope>
    <source>
        <strain evidence="1">MNA-CCFEE 5423</strain>
    </source>
</reference>
<keyword evidence="2" id="KW-1185">Reference proteome</keyword>
<accession>A0ACC2VBL2</accession>
<organism evidence="1 2">
    <name type="scientific">Naganishia friedmannii</name>
    <dbReference type="NCBI Taxonomy" id="89922"/>
    <lineage>
        <taxon>Eukaryota</taxon>
        <taxon>Fungi</taxon>
        <taxon>Dikarya</taxon>
        <taxon>Basidiomycota</taxon>
        <taxon>Agaricomycotina</taxon>
        <taxon>Tremellomycetes</taxon>
        <taxon>Filobasidiales</taxon>
        <taxon>Filobasidiaceae</taxon>
        <taxon>Naganishia</taxon>
    </lineage>
</organism>
<protein>
    <submittedName>
        <fullName evidence="1">Uncharacterized protein</fullName>
    </submittedName>
</protein>
<sequence length="207" mass="23085">MEGISRATQTGFWNSFLLQLDTSVSSDEFGKAAMVIDDGGIVAHQLPMYYKVWMISVIGKIYCQVGQWEKAGVQFEIARDIWDGPEGKRSKNFRGNESARAKMDSRLRSLEALSDAGKRGVFRALGPPLDSEAWQYVVSRLNAEAERDEGMESVENDLPDEDSGTELERDCDEGEGWTYIVDDLEFEQGNVAVEQGKSLPAGDTMKR</sequence>
<gene>
    <name evidence="1" type="ORF">QFC21_005029</name>
</gene>